<dbReference type="InterPro" id="IPR043135">
    <property type="entry name" value="Fur_C"/>
</dbReference>
<dbReference type="GO" id="GO:0000976">
    <property type="term" value="F:transcription cis-regulatory region binding"/>
    <property type="evidence" value="ECO:0007669"/>
    <property type="project" value="TreeGrafter"/>
</dbReference>
<dbReference type="SUPFAM" id="SSF46785">
    <property type="entry name" value="Winged helix' DNA-binding domain"/>
    <property type="match status" value="1"/>
</dbReference>
<evidence type="ECO:0000256" key="6">
    <source>
        <dbReference type="ARBA" id="ARBA00023125"/>
    </source>
</evidence>
<keyword evidence="4 8" id="KW-0862">Zinc</keyword>
<gene>
    <name evidence="9" type="ORF">CQA54_03195</name>
</gene>
<feature type="binding site" evidence="8">
    <location>
        <position position="91"/>
    </location>
    <ligand>
        <name>Zn(2+)</name>
        <dbReference type="ChEBI" id="CHEBI:29105"/>
    </ligand>
</feature>
<keyword evidence="7" id="KW-0804">Transcription</keyword>
<dbReference type="GO" id="GO:0045892">
    <property type="term" value="P:negative regulation of DNA-templated transcription"/>
    <property type="evidence" value="ECO:0007669"/>
    <property type="project" value="TreeGrafter"/>
</dbReference>
<dbReference type="Gene3D" id="1.10.10.10">
    <property type="entry name" value="Winged helix-like DNA-binding domain superfamily/Winged helix DNA-binding domain"/>
    <property type="match status" value="1"/>
</dbReference>
<dbReference type="InterPro" id="IPR002481">
    <property type="entry name" value="FUR"/>
</dbReference>
<feature type="binding site" evidence="8">
    <location>
        <position position="133"/>
    </location>
    <ligand>
        <name>Zn(2+)</name>
        <dbReference type="ChEBI" id="CHEBI:29105"/>
    </ligand>
</feature>
<comment type="similarity">
    <text evidence="2">Belongs to the Fur family.</text>
</comment>
<dbReference type="OrthoDB" id="8659436at2"/>
<dbReference type="Proteomes" id="UP000256514">
    <property type="component" value="Unassembled WGS sequence"/>
</dbReference>
<evidence type="ECO:0000256" key="2">
    <source>
        <dbReference type="ARBA" id="ARBA00007957"/>
    </source>
</evidence>
<dbReference type="Pfam" id="PF01475">
    <property type="entry name" value="FUR"/>
    <property type="match status" value="1"/>
</dbReference>
<keyword evidence="10" id="KW-1185">Reference proteome</keyword>
<reference evidence="9 10" key="1">
    <citation type="submission" date="2018-04" db="EMBL/GenBank/DDBJ databases">
        <title>Novel Campyloabacter and Helicobacter Species and Strains.</title>
        <authorList>
            <person name="Mannion A.J."/>
            <person name="Shen Z."/>
            <person name="Fox J.G."/>
        </authorList>
    </citation>
    <scope>NUCLEOTIDE SEQUENCE [LARGE SCALE GENOMIC DNA]</scope>
    <source>
        <strain evidence="9 10">MIT 12-6600</strain>
    </source>
</reference>
<organism evidence="9 10">
    <name type="scientific">Helicobacter equorum</name>
    <dbReference type="NCBI Taxonomy" id="361872"/>
    <lineage>
        <taxon>Bacteria</taxon>
        <taxon>Pseudomonadati</taxon>
        <taxon>Campylobacterota</taxon>
        <taxon>Epsilonproteobacteria</taxon>
        <taxon>Campylobacterales</taxon>
        <taxon>Helicobacteraceae</taxon>
        <taxon>Helicobacter</taxon>
    </lineage>
</organism>
<dbReference type="InterPro" id="IPR036388">
    <property type="entry name" value="WH-like_DNA-bd_sf"/>
</dbReference>
<evidence type="ECO:0000256" key="1">
    <source>
        <dbReference type="ARBA" id="ARBA00002997"/>
    </source>
</evidence>
<comment type="cofactor">
    <cofactor evidence="8">
        <name>Zn(2+)</name>
        <dbReference type="ChEBI" id="CHEBI:29105"/>
    </cofactor>
    <text evidence="8">Binds 1 zinc ion per subunit.</text>
</comment>
<dbReference type="CDD" id="cd07153">
    <property type="entry name" value="Fur_like"/>
    <property type="match status" value="1"/>
</dbReference>
<evidence type="ECO:0000256" key="5">
    <source>
        <dbReference type="ARBA" id="ARBA00023015"/>
    </source>
</evidence>
<dbReference type="AlphaFoldDB" id="A0A3D8ISH7"/>
<evidence type="ECO:0000256" key="3">
    <source>
        <dbReference type="ARBA" id="ARBA00022491"/>
    </source>
</evidence>
<dbReference type="EMBL" id="NXLT01000002">
    <property type="protein sequence ID" value="RDU67940.1"/>
    <property type="molecule type" value="Genomic_DNA"/>
</dbReference>
<dbReference type="GO" id="GO:1900376">
    <property type="term" value="P:regulation of secondary metabolite biosynthetic process"/>
    <property type="evidence" value="ECO:0007669"/>
    <property type="project" value="TreeGrafter"/>
</dbReference>
<evidence type="ECO:0000313" key="10">
    <source>
        <dbReference type="Proteomes" id="UP000256514"/>
    </source>
</evidence>
<dbReference type="RefSeq" id="WP_115570746.1">
    <property type="nucleotide sequence ID" value="NZ_NXLT01000002.1"/>
</dbReference>
<protein>
    <submittedName>
        <fullName evidence="9">Transcriptional repressor</fullName>
    </submittedName>
</protein>
<accession>A0A3D8ISH7</accession>
<comment type="function">
    <text evidence="1">Acts as a global negative controlling element, employing Fe(2+) as a cofactor to bind the operator of the repressed genes.</text>
</comment>
<dbReference type="Gene3D" id="3.30.1490.190">
    <property type="match status" value="1"/>
</dbReference>
<dbReference type="GO" id="GO:0008270">
    <property type="term" value="F:zinc ion binding"/>
    <property type="evidence" value="ECO:0007669"/>
    <property type="project" value="TreeGrafter"/>
</dbReference>
<keyword evidence="5" id="KW-0805">Transcription regulation</keyword>
<proteinExistence type="inferred from homology"/>
<evidence type="ECO:0000313" key="9">
    <source>
        <dbReference type="EMBL" id="RDU67940.1"/>
    </source>
</evidence>
<dbReference type="GO" id="GO:0003700">
    <property type="term" value="F:DNA-binding transcription factor activity"/>
    <property type="evidence" value="ECO:0007669"/>
    <property type="project" value="InterPro"/>
</dbReference>
<feature type="binding site" evidence="8">
    <location>
        <position position="130"/>
    </location>
    <ligand>
        <name>Zn(2+)</name>
        <dbReference type="ChEBI" id="CHEBI:29105"/>
    </ligand>
</feature>
<comment type="caution">
    <text evidence="9">The sequence shown here is derived from an EMBL/GenBank/DDBJ whole genome shotgun (WGS) entry which is preliminary data.</text>
</comment>
<dbReference type="PANTHER" id="PTHR33202:SF7">
    <property type="entry name" value="FERRIC UPTAKE REGULATION PROTEIN"/>
    <property type="match status" value="1"/>
</dbReference>
<name>A0A3D8ISH7_9HELI</name>
<evidence type="ECO:0000256" key="4">
    <source>
        <dbReference type="ARBA" id="ARBA00022833"/>
    </source>
</evidence>
<sequence>MVTQFTKDLKAKNLKVTPQRMAMLHEIEENGHMDVDELYARIKGFYPSISLATIYKNIDALCEASILREIKAPNHKQKYELACDKHIHVACEKCGKFEDLKMDTTTLEEMGSQKSGYRLYDTSAVLIGVCPECVQRA</sequence>
<keyword evidence="6" id="KW-0238">DNA-binding</keyword>
<dbReference type="InterPro" id="IPR036390">
    <property type="entry name" value="WH_DNA-bd_sf"/>
</dbReference>
<keyword evidence="8" id="KW-0479">Metal-binding</keyword>
<keyword evidence="3" id="KW-0678">Repressor</keyword>
<dbReference type="PANTHER" id="PTHR33202">
    <property type="entry name" value="ZINC UPTAKE REGULATION PROTEIN"/>
    <property type="match status" value="1"/>
</dbReference>
<evidence type="ECO:0000256" key="8">
    <source>
        <dbReference type="PIRSR" id="PIRSR602481-1"/>
    </source>
</evidence>
<feature type="binding site" evidence="8">
    <location>
        <position position="94"/>
    </location>
    <ligand>
        <name>Zn(2+)</name>
        <dbReference type="ChEBI" id="CHEBI:29105"/>
    </ligand>
</feature>
<evidence type="ECO:0000256" key="7">
    <source>
        <dbReference type="ARBA" id="ARBA00023163"/>
    </source>
</evidence>